<dbReference type="GO" id="GO:0048473">
    <property type="term" value="P:D-methionine transmembrane transport"/>
    <property type="evidence" value="ECO:0007669"/>
    <property type="project" value="TreeGrafter"/>
</dbReference>
<feature type="transmembrane region" description="Helical" evidence="8">
    <location>
        <begin position="200"/>
        <end position="220"/>
    </location>
</feature>
<dbReference type="InterPro" id="IPR000515">
    <property type="entry name" value="MetI-like"/>
</dbReference>
<name>A0A3P5X9Q6_9RHOB</name>
<keyword evidence="5 8" id="KW-0812">Transmembrane</keyword>
<keyword evidence="6 8" id="KW-1133">Transmembrane helix</keyword>
<dbReference type="PANTHER" id="PTHR30450:SF1">
    <property type="entry name" value="D-METHIONINE TRANSPORT SYSTEM PERMEASE PROTEIN METI-RELATED"/>
    <property type="match status" value="1"/>
</dbReference>
<evidence type="ECO:0000256" key="6">
    <source>
        <dbReference type="ARBA" id="ARBA00022989"/>
    </source>
</evidence>
<feature type="transmembrane region" description="Helical" evidence="8">
    <location>
        <begin position="26"/>
        <end position="52"/>
    </location>
</feature>
<evidence type="ECO:0000256" key="5">
    <source>
        <dbReference type="ARBA" id="ARBA00022692"/>
    </source>
</evidence>
<evidence type="ECO:0000256" key="2">
    <source>
        <dbReference type="ARBA" id="ARBA00007069"/>
    </source>
</evidence>
<dbReference type="EMBL" id="UXAW01000083">
    <property type="protein sequence ID" value="VDC31339.1"/>
    <property type="molecule type" value="Genomic_DNA"/>
</dbReference>
<feature type="transmembrane region" description="Helical" evidence="8">
    <location>
        <begin position="64"/>
        <end position="89"/>
    </location>
</feature>
<accession>A0A3P5X9Q6</accession>
<proteinExistence type="inferred from homology"/>
<dbReference type="Proteomes" id="UP000277498">
    <property type="component" value="Unassembled WGS sequence"/>
</dbReference>
<comment type="similarity">
    <text evidence="2">Belongs to the binding-protein-dependent transport system permease family. CysTW subfamily.</text>
</comment>
<feature type="transmembrane region" description="Helical" evidence="8">
    <location>
        <begin position="155"/>
        <end position="180"/>
    </location>
</feature>
<evidence type="ECO:0000313" key="11">
    <source>
        <dbReference type="Proteomes" id="UP000277498"/>
    </source>
</evidence>
<dbReference type="PANTHER" id="PTHR30450">
    <property type="entry name" value="ABC TRANSPORTER PERMEASE"/>
    <property type="match status" value="1"/>
</dbReference>
<dbReference type="GO" id="GO:0005886">
    <property type="term" value="C:plasma membrane"/>
    <property type="evidence" value="ECO:0007669"/>
    <property type="project" value="UniProtKB-SubCell"/>
</dbReference>
<dbReference type="AlphaFoldDB" id="A0A3P5X9Q6"/>
<keyword evidence="7 8" id="KW-0472">Membrane</keyword>
<protein>
    <submittedName>
        <fullName evidence="10">D-methionine transport system permease protein MetI</fullName>
    </submittedName>
</protein>
<gene>
    <name evidence="10" type="primary">metI</name>
    <name evidence="10" type="ORF">XINFAN_02834</name>
</gene>
<dbReference type="Gene3D" id="1.10.3720.10">
    <property type="entry name" value="MetI-like"/>
    <property type="match status" value="1"/>
</dbReference>
<evidence type="ECO:0000256" key="3">
    <source>
        <dbReference type="ARBA" id="ARBA00022448"/>
    </source>
</evidence>
<keyword evidence="3 8" id="KW-0813">Transport</keyword>
<evidence type="ECO:0000259" key="9">
    <source>
        <dbReference type="PROSITE" id="PS50928"/>
    </source>
</evidence>
<evidence type="ECO:0000256" key="1">
    <source>
        <dbReference type="ARBA" id="ARBA00004651"/>
    </source>
</evidence>
<keyword evidence="11" id="KW-1185">Reference proteome</keyword>
<dbReference type="CDD" id="cd06261">
    <property type="entry name" value="TM_PBP2"/>
    <property type="match status" value="1"/>
</dbReference>
<evidence type="ECO:0000313" key="10">
    <source>
        <dbReference type="EMBL" id="VDC31339.1"/>
    </source>
</evidence>
<evidence type="ECO:0000256" key="7">
    <source>
        <dbReference type="ARBA" id="ARBA00023136"/>
    </source>
</evidence>
<dbReference type="FunFam" id="1.10.3720.10:FF:000002">
    <property type="entry name" value="D-methionine ABC transporter permease MetI"/>
    <property type="match status" value="1"/>
</dbReference>
<organism evidence="10 11">
    <name type="scientific">Pseudogemmobacter humi</name>
    <dbReference type="NCBI Taxonomy" id="2483812"/>
    <lineage>
        <taxon>Bacteria</taxon>
        <taxon>Pseudomonadati</taxon>
        <taxon>Pseudomonadota</taxon>
        <taxon>Alphaproteobacteria</taxon>
        <taxon>Rhodobacterales</taxon>
        <taxon>Paracoccaceae</taxon>
        <taxon>Pseudogemmobacter</taxon>
    </lineage>
</organism>
<dbReference type="InterPro" id="IPR051322">
    <property type="entry name" value="AA_ABC_Transporter_Permease"/>
</dbReference>
<comment type="subcellular location">
    <subcellularLocation>
        <location evidence="1 8">Cell membrane</location>
        <topology evidence="1 8">Multi-pass membrane protein</topology>
    </subcellularLocation>
</comment>
<evidence type="ECO:0000256" key="4">
    <source>
        <dbReference type="ARBA" id="ARBA00022475"/>
    </source>
</evidence>
<sequence>MSPQTFDFLLGWAMTRPMFDLLLRGIWETVVMTGISGALSFVIGLPLALVLVTTDRGGIFQNLWINRSLGGLVNALRSVPFIILLVAVIPLTRLIVGSAIGIAAAIVPLTLAAAPYFARVAEVSLREVDRALIDAARAMGATRATILREVLIPEALPGIVSGFTVTMVTLIGASAMAGAVGAGGLGDIAIRYGYQRFETAVMVAVVVILIVMVSIMQWAGDALARRIDHR</sequence>
<evidence type="ECO:0000256" key="8">
    <source>
        <dbReference type="RuleBase" id="RU363032"/>
    </source>
</evidence>
<keyword evidence="4" id="KW-1003">Cell membrane</keyword>
<feature type="transmembrane region" description="Helical" evidence="8">
    <location>
        <begin position="95"/>
        <end position="118"/>
    </location>
</feature>
<dbReference type="PROSITE" id="PS50928">
    <property type="entry name" value="ABC_TM1"/>
    <property type="match status" value="1"/>
</dbReference>
<dbReference type="Pfam" id="PF00528">
    <property type="entry name" value="BPD_transp_1"/>
    <property type="match status" value="1"/>
</dbReference>
<dbReference type="NCBIfam" id="NF008049">
    <property type="entry name" value="PRK10782.1"/>
    <property type="match status" value="1"/>
</dbReference>
<dbReference type="SUPFAM" id="SSF161098">
    <property type="entry name" value="MetI-like"/>
    <property type="match status" value="1"/>
</dbReference>
<feature type="domain" description="ABC transmembrane type-1" evidence="9">
    <location>
        <begin position="26"/>
        <end position="218"/>
    </location>
</feature>
<dbReference type="InterPro" id="IPR035906">
    <property type="entry name" value="MetI-like_sf"/>
</dbReference>
<reference evidence="10 11" key="1">
    <citation type="submission" date="2018-11" db="EMBL/GenBank/DDBJ databases">
        <authorList>
            <person name="Criscuolo A."/>
        </authorList>
    </citation>
    <scope>NUCLEOTIDE SEQUENCE [LARGE SCALE GENOMIC DNA]</scope>
    <source>
        <strain evidence="10">ACIP111625</strain>
    </source>
</reference>